<dbReference type="AlphaFoldDB" id="A0A0W0SNJ1"/>
<proteinExistence type="predicted"/>
<dbReference type="PATRIC" id="fig|29422.6.peg.1201"/>
<organism evidence="2 3">
    <name type="scientific">Legionella brunensis</name>
    <dbReference type="NCBI Taxonomy" id="29422"/>
    <lineage>
        <taxon>Bacteria</taxon>
        <taxon>Pseudomonadati</taxon>
        <taxon>Pseudomonadota</taxon>
        <taxon>Gammaproteobacteria</taxon>
        <taxon>Legionellales</taxon>
        <taxon>Legionellaceae</taxon>
        <taxon>Legionella</taxon>
    </lineage>
</organism>
<comment type="caution">
    <text evidence="2">The sequence shown here is derived from an EMBL/GenBank/DDBJ whole genome shotgun (WGS) entry which is preliminary data.</text>
</comment>
<evidence type="ECO:0000313" key="3">
    <source>
        <dbReference type="Proteomes" id="UP000054742"/>
    </source>
</evidence>
<evidence type="ECO:0000259" key="1">
    <source>
        <dbReference type="PROSITE" id="PS51459"/>
    </source>
</evidence>
<gene>
    <name evidence="2" type="ORF">Lbru_1143</name>
</gene>
<dbReference type="SUPFAM" id="SSF140931">
    <property type="entry name" value="Fic-like"/>
    <property type="match status" value="1"/>
</dbReference>
<dbReference type="InterPro" id="IPR003812">
    <property type="entry name" value="Fido"/>
</dbReference>
<protein>
    <submittedName>
        <fullName evidence="2">Fic/DOC family protein</fullName>
    </submittedName>
</protein>
<dbReference type="STRING" id="29422.Lbru_1143"/>
<dbReference type="Proteomes" id="UP000054742">
    <property type="component" value="Unassembled WGS sequence"/>
</dbReference>
<feature type="domain" description="Fido" evidence="1">
    <location>
        <begin position="180"/>
        <end position="323"/>
    </location>
</feature>
<name>A0A0W0SNJ1_9GAMM</name>
<dbReference type="InterPro" id="IPR036597">
    <property type="entry name" value="Fido-like_dom_sf"/>
</dbReference>
<evidence type="ECO:0000313" key="2">
    <source>
        <dbReference type="EMBL" id="KTC84928.1"/>
    </source>
</evidence>
<keyword evidence="3" id="KW-1185">Reference proteome</keyword>
<dbReference type="Pfam" id="PF02661">
    <property type="entry name" value="Fic"/>
    <property type="match status" value="1"/>
</dbReference>
<dbReference type="PROSITE" id="PS51459">
    <property type="entry name" value="FIDO"/>
    <property type="match status" value="1"/>
</dbReference>
<dbReference type="Gene3D" id="1.10.3290.10">
    <property type="entry name" value="Fido-like domain"/>
    <property type="match status" value="1"/>
</dbReference>
<sequence length="517" mass="58264">MYNLEDLTEFNPALIYAFEPESSPLRLAGSETFQDALFPEAGQHEDMLNAYLYAQKTILPYIREKGLDKVDEKLLLEWINKLHGFIGNTLLATHGHQAGVYTQQMVMRWHQGAQLSTDFILYFSNLHKAKSKTTFAKALEMQGVAEEDALPFINLLEKIKNNKSIKPHPSQTPFIDPKNPTSPGAIVLHKLATAYHEGKLTTQEKKLVDRIVKVCRYPHELPQAMEKFATESLQQLRKLDPNNLPDIANCLGKIFYEFTDIHPYGNANGRTGTCLINIFLRALGQPSILLRHPGEKENESSDYSQAIKLIDSTIEPLQKLILKRIVDAKETIFADEKLKQVIALRVAASTLLKRIQQKHPLFDLETLRDKLVLQSLLLTQVEDINVSSIILLTALIDIAAKEEKRLDDVKLKPLLPAPISMEQRQAVIAALEKLTGKTGWKTANKDGLMAWLEVPSLEDQQETVSTLDKIKVATSVLPMLRQDNGVRVVQCKNINIEKIISLANQTLTKPMLLDNFA</sequence>
<dbReference type="RefSeq" id="WP_058441221.1">
    <property type="nucleotide sequence ID" value="NZ_CAAAHU010000006.1"/>
</dbReference>
<dbReference type="EMBL" id="LNXV01000008">
    <property type="protein sequence ID" value="KTC84928.1"/>
    <property type="molecule type" value="Genomic_DNA"/>
</dbReference>
<dbReference type="OrthoDB" id="9807853at2"/>
<reference evidence="2 3" key="1">
    <citation type="submission" date="2015-11" db="EMBL/GenBank/DDBJ databases">
        <title>Genomic analysis of 38 Legionella species identifies large and diverse effector repertoires.</title>
        <authorList>
            <person name="Burstein D."/>
            <person name="Amaro F."/>
            <person name="Zusman T."/>
            <person name="Lifshitz Z."/>
            <person name="Cohen O."/>
            <person name="Gilbert J.A."/>
            <person name="Pupko T."/>
            <person name="Shuman H.A."/>
            <person name="Segal G."/>
        </authorList>
    </citation>
    <scope>NUCLEOTIDE SEQUENCE [LARGE SCALE GENOMIC DNA]</scope>
    <source>
        <strain evidence="2 3">ATCC 43878</strain>
    </source>
</reference>
<accession>A0A0W0SNJ1</accession>